<keyword evidence="2 3" id="KW-0456">Lyase</keyword>
<comment type="caution">
    <text evidence="6">The sequence shown here is derived from an EMBL/GenBank/DDBJ whole genome shotgun (WGS) entry which is preliminary data.</text>
</comment>
<dbReference type="InterPro" id="IPR013785">
    <property type="entry name" value="Aldolase_TIM"/>
</dbReference>
<sequence>MKLKKKFNGLAVPSITPLTSDYKLDHGAVEKIFDNFYNNGSVPFILGTTGEASSMSMALKTEFIELSGKLKQAGTLLYAGISSNCVAESVEMAKISADAGVDAVVATVPSYFALTEGEIKSYFEHLADASPCPVIIYNIPATTHVSIPLTLLDELSHHENIVGTKDSERSIERLDQSLALWKDRQDFSHYLGWAAQSAHAMLNGSDGLVPSTGNLCPDIYNEMMQAVERGDAAAAHALQVLSDTLGGLYQSGRLLGGSLGALKSLMQSRGLCQPYVMPPLQRVTEADAVLLEQNLQSIVAKEHINLPSYQ</sequence>
<proteinExistence type="inferred from homology"/>
<dbReference type="PRINTS" id="PR00146">
    <property type="entry name" value="DHPICSNTHASE"/>
</dbReference>
<gene>
    <name evidence="6" type="ORF">C8P68_10587</name>
</gene>
<dbReference type="OrthoDB" id="9782828at2"/>
<evidence type="ECO:0000256" key="1">
    <source>
        <dbReference type="ARBA" id="ARBA00007592"/>
    </source>
</evidence>
<dbReference type="PIRSF" id="PIRSF001365">
    <property type="entry name" value="DHDPS"/>
    <property type="match status" value="1"/>
</dbReference>
<keyword evidence="7" id="KW-1185">Reference proteome</keyword>
<organism evidence="6 7">
    <name type="scientific">Mucilaginibacter yixingensis</name>
    <dbReference type="NCBI Taxonomy" id="1295612"/>
    <lineage>
        <taxon>Bacteria</taxon>
        <taxon>Pseudomonadati</taxon>
        <taxon>Bacteroidota</taxon>
        <taxon>Sphingobacteriia</taxon>
        <taxon>Sphingobacteriales</taxon>
        <taxon>Sphingobacteriaceae</taxon>
        <taxon>Mucilaginibacter</taxon>
    </lineage>
</organism>
<protein>
    <submittedName>
        <fullName evidence="6">4-hydroxy-tetrahydrodipicolinate synthase</fullName>
    </submittedName>
</protein>
<dbReference type="SMART" id="SM01130">
    <property type="entry name" value="DHDPS"/>
    <property type="match status" value="1"/>
</dbReference>
<dbReference type="PANTHER" id="PTHR12128:SF66">
    <property type="entry name" value="4-HYDROXY-2-OXOGLUTARATE ALDOLASE, MITOCHONDRIAL"/>
    <property type="match status" value="1"/>
</dbReference>
<dbReference type="Proteomes" id="UP000244168">
    <property type="component" value="Unassembled WGS sequence"/>
</dbReference>
<evidence type="ECO:0000313" key="7">
    <source>
        <dbReference type="Proteomes" id="UP000244168"/>
    </source>
</evidence>
<dbReference type="RefSeq" id="WP_107829091.1">
    <property type="nucleotide sequence ID" value="NZ_CP160205.1"/>
</dbReference>
<feature type="active site" description="Schiff-base intermediate with substrate" evidence="4">
    <location>
        <position position="165"/>
    </location>
</feature>
<comment type="similarity">
    <text evidence="1 3">Belongs to the DapA family.</text>
</comment>
<evidence type="ECO:0000256" key="3">
    <source>
        <dbReference type="PIRNR" id="PIRNR001365"/>
    </source>
</evidence>
<dbReference type="EMBL" id="QAOQ01000005">
    <property type="protein sequence ID" value="PTQ95582.1"/>
    <property type="molecule type" value="Genomic_DNA"/>
</dbReference>
<dbReference type="InterPro" id="IPR002220">
    <property type="entry name" value="DapA-like"/>
</dbReference>
<evidence type="ECO:0000256" key="4">
    <source>
        <dbReference type="PIRSR" id="PIRSR001365-1"/>
    </source>
</evidence>
<dbReference type="Pfam" id="PF00701">
    <property type="entry name" value="DHDPS"/>
    <property type="match status" value="1"/>
</dbReference>
<evidence type="ECO:0000256" key="2">
    <source>
        <dbReference type="ARBA" id="ARBA00023239"/>
    </source>
</evidence>
<evidence type="ECO:0000313" key="6">
    <source>
        <dbReference type="EMBL" id="PTQ95582.1"/>
    </source>
</evidence>
<feature type="binding site" evidence="5">
    <location>
        <position position="209"/>
    </location>
    <ligand>
        <name>pyruvate</name>
        <dbReference type="ChEBI" id="CHEBI:15361"/>
    </ligand>
</feature>
<name>A0A2T5J832_9SPHI</name>
<dbReference type="PANTHER" id="PTHR12128">
    <property type="entry name" value="DIHYDRODIPICOLINATE SYNTHASE"/>
    <property type="match status" value="1"/>
</dbReference>
<dbReference type="SUPFAM" id="SSF51569">
    <property type="entry name" value="Aldolase"/>
    <property type="match status" value="1"/>
</dbReference>
<feature type="active site" description="Proton donor/acceptor" evidence="4">
    <location>
        <position position="137"/>
    </location>
</feature>
<evidence type="ECO:0000256" key="5">
    <source>
        <dbReference type="PIRSR" id="PIRSR001365-2"/>
    </source>
</evidence>
<dbReference type="GO" id="GO:0008840">
    <property type="term" value="F:4-hydroxy-tetrahydrodipicolinate synthase activity"/>
    <property type="evidence" value="ECO:0007669"/>
    <property type="project" value="TreeGrafter"/>
</dbReference>
<reference evidence="6 7" key="1">
    <citation type="submission" date="2018-04" db="EMBL/GenBank/DDBJ databases">
        <title>Genomic Encyclopedia of Archaeal and Bacterial Type Strains, Phase II (KMG-II): from individual species to whole genera.</title>
        <authorList>
            <person name="Goeker M."/>
        </authorList>
    </citation>
    <scope>NUCLEOTIDE SEQUENCE [LARGE SCALE GENOMIC DNA]</scope>
    <source>
        <strain evidence="6 7">DSM 26809</strain>
    </source>
</reference>
<dbReference type="Gene3D" id="3.20.20.70">
    <property type="entry name" value="Aldolase class I"/>
    <property type="match status" value="1"/>
</dbReference>
<accession>A0A2T5J832</accession>
<feature type="binding site" evidence="5">
    <location>
        <position position="49"/>
    </location>
    <ligand>
        <name>pyruvate</name>
        <dbReference type="ChEBI" id="CHEBI:15361"/>
    </ligand>
</feature>
<dbReference type="CDD" id="cd00408">
    <property type="entry name" value="DHDPS-like"/>
    <property type="match status" value="1"/>
</dbReference>
<dbReference type="AlphaFoldDB" id="A0A2T5J832"/>